<dbReference type="InterPro" id="IPR050951">
    <property type="entry name" value="Retrovirus_Pol_polyprotein"/>
</dbReference>
<dbReference type="Pfam" id="PF00078">
    <property type="entry name" value="RVT_1"/>
    <property type="match status" value="1"/>
</dbReference>
<keyword evidence="3" id="KW-0808">Transferase</keyword>
<dbReference type="InterPro" id="IPR041373">
    <property type="entry name" value="RT_RNaseH"/>
</dbReference>
<dbReference type="PANTHER" id="PTHR37984:SF5">
    <property type="entry name" value="PROTEIN NYNRIN-LIKE"/>
    <property type="match status" value="1"/>
</dbReference>
<keyword evidence="8" id="KW-0695">RNA-directed DNA polymerase</keyword>
<evidence type="ECO:0000256" key="5">
    <source>
        <dbReference type="ARBA" id="ARBA00022722"/>
    </source>
</evidence>
<feature type="domain" description="Reverse transcriptase" evidence="9">
    <location>
        <begin position="2"/>
        <end position="179"/>
    </location>
</feature>
<dbReference type="CDD" id="cd09274">
    <property type="entry name" value="RNase_HI_RT_Ty3"/>
    <property type="match status" value="1"/>
</dbReference>
<dbReference type="CDD" id="cd01647">
    <property type="entry name" value="RT_LTR"/>
    <property type="match status" value="1"/>
</dbReference>
<evidence type="ECO:0000256" key="7">
    <source>
        <dbReference type="ARBA" id="ARBA00022801"/>
    </source>
</evidence>
<name>A0A9Q1EH52_SYNKA</name>
<dbReference type="GO" id="GO:0004523">
    <property type="term" value="F:RNA-DNA hybrid ribonuclease activity"/>
    <property type="evidence" value="ECO:0007669"/>
    <property type="project" value="UniProtKB-EC"/>
</dbReference>
<dbReference type="InterPro" id="IPR043128">
    <property type="entry name" value="Rev_trsase/Diguanyl_cyclase"/>
</dbReference>
<dbReference type="Gene3D" id="3.10.10.10">
    <property type="entry name" value="HIV Type 1 Reverse Transcriptase, subunit A, domain 1"/>
    <property type="match status" value="1"/>
</dbReference>
<dbReference type="FunFam" id="3.10.20.370:FF:000001">
    <property type="entry name" value="Retrovirus-related Pol polyprotein from transposon 17.6-like protein"/>
    <property type="match status" value="1"/>
</dbReference>
<evidence type="ECO:0000313" key="11">
    <source>
        <dbReference type="Proteomes" id="UP001152622"/>
    </source>
</evidence>
<protein>
    <recommendedName>
        <fullName evidence="2">ribonuclease H</fullName>
        <ecNumber evidence="2">3.1.26.4</ecNumber>
    </recommendedName>
</protein>
<evidence type="ECO:0000256" key="4">
    <source>
        <dbReference type="ARBA" id="ARBA00022695"/>
    </source>
</evidence>
<dbReference type="Gene3D" id="3.10.20.370">
    <property type="match status" value="1"/>
</dbReference>
<keyword evidence="6" id="KW-0255">Endonuclease</keyword>
<dbReference type="PANTHER" id="PTHR37984">
    <property type="entry name" value="PROTEIN CBG26694"/>
    <property type="match status" value="1"/>
</dbReference>
<dbReference type="InterPro" id="IPR043502">
    <property type="entry name" value="DNA/RNA_pol_sf"/>
</dbReference>
<dbReference type="Proteomes" id="UP001152622">
    <property type="component" value="Chromosome 17"/>
</dbReference>
<dbReference type="FunFam" id="3.30.70.270:FF:000020">
    <property type="entry name" value="Transposon Tf2-6 polyprotein-like Protein"/>
    <property type="match status" value="1"/>
</dbReference>
<keyword evidence="7" id="KW-0378">Hydrolase</keyword>
<comment type="caution">
    <text evidence="10">The sequence shown here is derived from an EMBL/GenBank/DDBJ whole genome shotgun (WGS) entry which is preliminary data.</text>
</comment>
<evidence type="ECO:0000259" key="9">
    <source>
        <dbReference type="PROSITE" id="PS50878"/>
    </source>
</evidence>
<dbReference type="PROSITE" id="PS50878">
    <property type="entry name" value="RT_POL"/>
    <property type="match status" value="1"/>
</dbReference>
<dbReference type="SUPFAM" id="SSF56672">
    <property type="entry name" value="DNA/RNA polymerases"/>
    <property type="match status" value="1"/>
</dbReference>
<evidence type="ECO:0000256" key="6">
    <source>
        <dbReference type="ARBA" id="ARBA00022759"/>
    </source>
</evidence>
<dbReference type="GO" id="GO:0003964">
    <property type="term" value="F:RNA-directed DNA polymerase activity"/>
    <property type="evidence" value="ECO:0007669"/>
    <property type="project" value="UniProtKB-KW"/>
</dbReference>
<reference evidence="10" key="1">
    <citation type="journal article" date="2023" name="Science">
        <title>Genome structures resolve the early diversification of teleost fishes.</title>
        <authorList>
            <person name="Parey E."/>
            <person name="Louis A."/>
            <person name="Montfort J."/>
            <person name="Bouchez O."/>
            <person name="Roques C."/>
            <person name="Iampietro C."/>
            <person name="Lluch J."/>
            <person name="Castinel A."/>
            <person name="Donnadieu C."/>
            <person name="Desvignes T."/>
            <person name="Floi Bucao C."/>
            <person name="Jouanno E."/>
            <person name="Wen M."/>
            <person name="Mejri S."/>
            <person name="Dirks R."/>
            <person name="Jansen H."/>
            <person name="Henkel C."/>
            <person name="Chen W.J."/>
            <person name="Zahm M."/>
            <person name="Cabau C."/>
            <person name="Klopp C."/>
            <person name="Thompson A.W."/>
            <person name="Robinson-Rechavi M."/>
            <person name="Braasch I."/>
            <person name="Lecointre G."/>
            <person name="Bobe J."/>
            <person name="Postlethwait J.H."/>
            <person name="Berthelot C."/>
            <person name="Roest Crollius H."/>
            <person name="Guiguen Y."/>
        </authorList>
    </citation>
    <scope>NUCLEOTIDE SEQUENCE</scope>
    <source>
        <strain evidence="10">WJC10195</strain>
    </source>
</reference>
<keyword evidence="11" id="KW-1185">Reference proteome</keyword>
<dbReference type="Gene3D" id="3.30.70.270">
    <property type="match status" value="2"/>
</dbReference>
<evidence type="ECO:0000256" key="8">
    <source>
        <dbReference type="ARBA" id="ARBA00022918"/>
    </source>
</evidence>
<gene>
    <name evidence="10" type="ORF">SKAU_G00354910</name>
</gene>
<dbReference type="EC" id="3.1.26.4" evidence="2"/>
<evidence type="ECO:0000313" key="10">
    <source>
        <dbReference type="EMBL" id="KAJ8338705.1"/>
    </source>
</evidence>
<keyword evidence="5" id="KW-0540">Nuclease</keyword>
<organism evidence="10 11">
    <name type="scientific">Synaphobranchus kaupii</name>
    <name type="common">Kaup's arrowtooth eel</name>
    <dbReference type="NCBI Taxonomy" id="118154"/>
    <lineage>
        <taxon>Eukaryota</taxon>
        <taxon>Metazoa</taxon>
        <taxon>Chordata</taxon>
        <taxon>Craniata</taxon>
        <taxon>Vertebrata</taxon>
        <taxon>Euteleostomi</taxon>
        <taxon>Actinopterygii</taxon>
        <taxon>Neopterygii</taxon>
        <taxon>Teleostei</taxon>
        <taxon>Anguilliformes</taxon>
        <taxon>Synaphobranchidae</taxon>
        <taxon>Synaphobranchus</taxon>
    </lineage>
</organism>
<dbReference type="OrthoDB" id="10000497at2759"/>
<dbReference type="EMBL" id="JAINUF010000017">
    <property type="protein sequence ID" value="KAJ8338705.1"/>
    <property type="molecule type" value="Genomic_DNA"/>
</dbReference>
<evidence type="ECO:0000256" key="2">
    <source>
        <dbReference type="ARBA" id="ARBA00012180"/>
    </source>
</evidence>
<accession>A0A9Q1EH52</accession>
<keyword evidence="4" id="KW-0548">Nucleotidyltransferase</keyword>
<dbReference type="AlphaFoldDB" id="A0A9Q1EH52"/>
<dbReference type="InterPro" id="IPR000477">
    <property type="entry name" value="RT_dom"/>
</dbReference>
<dbReference type="Pfam" id="PF17917">
    <property type="entry name" value="RT_RNaseH"/>
    <property type="match status" value="1"/>
</dbReference>
<comment type="similarity">
    <text evidence="1">Belongs to the beta type-B retroviral polymerase family. HERV class-II K(HML-2) pol subfamily.</text>
</comment>
<evidence type="ECO:0000256" key="1">
    <source>
        <dbReference type="ARBA" id="ARBA00010879"/>
    </source>
</evidence>
<proteinExistence type="inferred from homology"/>
<sequence>MLANNIAVPSFSSWASPCLLVSKPDRTFRFCTDYRKVNAVTKPDSYPLPRMEDCIDMVGAASFVSKFDLMRGYWQVPLTPRVAEISAFVTPGGLFSFQVMSFGLRNAPSTFQRLINKVILGLEGCAAYLDDVVIFSDSWEQHVVRMSALFRRLAEAGLTVNLAKCEFARATVTYLGKVVGRGEVRPVNAKIIAISNYPVPTSKKELMRFLGMAGFYRGFCSNFSSVVAPLTNLLKGKALYIWSDSCQAAFDEVKHLLSSAPVLAAPCMERSFSLQVDASAVGAGAVLLQRDESGVDRPVGYFSRKFQIKFQINYSTIEKEALALVWALQHFEVYVGNDAVPLVVYTDHNPLTFLTSLQCPNQRLMRWCLFLQAYWLDVRHIKGRDNVLADALSRAPV</sequence>
<evidence type="ECO:0000256" key="3">
    <source>
        <dbReference type="ARBA" id="ARBA00022679"/>
    </source>
</evidence>